<evidence type="ECO:0000256" key="1">
    <source>
        <dbReference type="ARBA" id="ARBA00022821"/>
    </source>
</evidence>
<proteinExistence type="predicted"/>
<keyword evidence="1" id="KW-0611">Plant defense</keyword>
<dbReference type="Pfam" id="PF00931">
    <property type="entry name" value="NB-ARC"/>
    <property type="match status" value="1"/>
</dbReference>
<dbReference type="PANTHER" id="PTHR23155:SF1241">
    <property type="entry name" value="DISEASE RESISTANCE RPP13-LIKE PROTEIN 1-RELATED"/>
    <property type="match status" value="1"/>
</dbReference>
<feature type="domain" description="R13L1/DRL21-like LRR repeat region" evidence="4">
    <location>
        <begin position="561"/>
        <end position="679"/>
    </location>
</feature>
<comment type="caution">
    <text evidence="5">The sequence shown here is derived from an EMBL/GenBank/DDBJ whole genome shotgun (WGS) entry which is preliminary data.</text>
</comment>
<dbReference type="Proteomes" id="UP000092600">
    <property type="component" value="Unassembled WGS sequence"/>
</dbReference>
<dbReference type="Gene3D" id="3.80.10.10">
    <property type="entry name" value="Ribonuclease Inhibitor"/>
    <property type="match status" value="2"/>
</dbReference>
<dbReference type="SUPFAM" id="SSF52540">
    <property type="entry name" value="P-loop containing nucleoside triphosphate hydrolases"/>
    <property type="match status" value="1"/>
</dbReference>
<feature type="domain" description="Disease resistance protein winged helix" evidence="3">
    <location>
        <begin position="310"/>
        <end position="387"/>
    </location>
</feature>
<dbReference type="SUPFAM" id="SSF52058">
    <property type="entry name" value="L domain-like"/>
    <property type="match status" value="1"/>
</dbReference>
<dbReference type="PANTHER" id="PTHR23155">
    <property type="entry name" value="DISEASE RESISTANCE PROTEIN RP"/>
    <property type="match status" value="1"/>
</dbReference>
<dbReference type="PRINTS" id="PR00364">
    <property type="entry name" value="DISEASERSIST"/>
</dbReference>
<organism evidence="5 6">
    <name type="scientific">Ananas comosus</name>
    <name type="common">Pineapple</name>
    <name type="synonym">Ananas ananas</name>
    <dbReference type="NCBI Taxonomy" id="4615"/>
    <lineage>
        <taxon>Eukaryota</taxon>
        <taxon>Viridiplantae</taxon>
        <taxon>Streptophyta</taxon>
        <taxon>Embryophyta</taxon>
        <taxon>Tracheophyta</taxon>
        <taxon>Spermatophyta</taxon>
        <taxon>Magnoliopsida</taxon>
        <taxon>Liliopsida</taxon>
        <taxon>Poales</taxon>
        <taxon>Bromeliaceae</taxon>
        <taxon>Bromelioideae</taxon>
        <taxon>Ananas</taxon>
    </lineage>
</organism>
<dbReference type="GO" id="GO:0043531">
    <property type="term" value="F:ADP binding"/>
    <property type="evidence" value="ECO:0007669"/>
    <property type="project" value="InterPro"/>
</dbReference>
<dbReference type="Pfam" id="PF25019">
    <property type="entry name" value="LRR_R13L1-DRL21"/>
    <property type="match status" value="1"/>
</dbReference>
<feature type="domain" description="NB-ARC" evidence="2">
    <location>
        <begin position="49"/>
        <end position="217"/>
    </location>
</feature>
<sequence>MLSPRKIKLKVRLKKLKKIAGEAKDLSTLRQQADLLSASTRVFGRDEDRDEIIRRLKIEPAAGVPIPIIAIVGRPGVGKTTLAQFVCKQLRSELTDGQHFDPIMWVYASRNFNASKIMKDIIQQASIASKPQEDLGDAVVAVRSNLDAVVAGKLSSTEALRLKMNEKLNGKKFLLVIDDVWCDGEDRKKNWDTLFRCLSECCCLRGSKILVTSQTNDAPINSTVAPNGAVPVEYVRHLEDLAKNDFSDLFIHYALWQFDSHLREDFKEKCRTIAEKLNKDPTAAKMVGETIATKLANLFVRKRCFSYCRLYPRGYKFKALELVQLWMAQGFIKPGDPNERVEDAGDGYLNDLVSRFYIQRHNRFRRSSGTGKLVCYYTLHELLYDLAEKVTRSDCVRIEGNRRSQIPSTIRHLCIPADKLNEEEEEICKLKKLRTLIVTKGESVVSDKNVATGIFKSLKKLRVLLVSGLNLENLTKFISEMKHLRILQVSGAGEFVLLESVSTLYQLHVLEVENVSSLPARLNDLVGLRYLRPSGIAEIGKLTSLQGLENFQVRNEKGYELEQLKNLNELRGRLRIDNLENVESKESAIAADLKEKKHLDSLQLVWHDGEDNVNSTLDAEILESLQLPPNLTSLHLDGYRGPSWPENQTSNIQELALRRCGMLEELPPMDQLYPYCRSLELWHITRLEALHTLPPRLQEFTIFRAPFLTFVTNEDLQLSQDDKRCIREVMRNRTQEWFQHQRKEDLVHNEREMRNFIAGMNGREHSNIVPAADADIAAVWERWLETHEQKTELIYSRQNEAKLLLPSTITRLRLQGCNITNHALSVCLQQNLPSLTRLLLVDLKMITRLPSADVLANLKSLQTLALSNCWALTSLGGIRSLRRLGNLLLNGCPCLDIENAVLPSSLQCRCNPSQCEFATSISSYDYSMSYTSGIVTVSQPPISPLLEYPGLFWRLILGGFAGTALSRISHSAELLNSAGSGEFAQVTQKFRNTRMSDFRGAIHKHRPPFAHPYAWRHPCRRQLRNMLCNVEKEDDEEEEHAKNVVSFKKYRPVKSSHAPYKCSLG</sequence>
<evidence type="ECO:0000259" key="3">
    <source>
        <dbReference type="Pfam" id="PF23559"/>
    </source>
</evidence>
<reference evidence="5 6" key="1">
    <citation type="journal article" date="2016" name="DNA Res.">
        <title>The draft genome of MD-2 pineapple using hybrid error correction of long reads.</title>
        <authorList>
            <person name="Redwan R.M."/>
            <person name="Saidin A."/>
            <person name="Kumar S.V."/>
        </authorList>
    </citation>
    <scope>NUCLEOTIDE SEQUENCE [LARGE SCALE GENOMIC DNA]</scope>
    <source>
        <strain evidence="6">cv. MD2</strain>
        <tissue evidence="5">Leaf</tissue>
    </source>
</reference>
<dbReference type="EMBL" id="LSRQ01003174">
    <property type="protein sequence ID" value="OAY72274.1"/>
    <property type="molecule type" value="Genomic_DNA"/>
</dbReference>
<dbReference type="AlphaFoldDB" id="A0A199V5D4"/>
<gene>
    <name evidence="5" type="ORF">ACMD2_26087</name>
</gene>
<accession>A0A199V5D4</accession>
<evidence type="ECO:0000259" key="2">
    <source>
        <dbReference type="Pfam" id="PF00931"/>
    </source>
</evidence>
<dbReference type="GO" id="GO:0098542">
    <property type="term" value="P:defense response to other organism"/>
    <property type="evidence" value="ECO:0007669"/>
    <property type="project" value="TreeGrafter"/>
</dbReference>
<protein>
    <submittedName>
        <fullName evidence="5">Putative disease resistance protein</fullName>
    </submittedName>
</protein>
<dbReference type="InterPro" id="IPR044974">
    <property type="entry name" value="Disease_R_plants"/>
</dbReference>
<evidence type="ECO:0000313" key="5">
    <source>
        <dbReference type="EMBL" id="OAY72274.1"/>
    </source>
</evidence>
<dbReference type="InterPro" id="IPR027417">
    <property type="entry name" value="P-loop_NTPase"/>
</dbReference>
<dbReference type="InterPro" id="IPR032675">
    <property type="entry name" value="LRR_dom_sf"/>
</dbReference>
<dbReference type="STRING" id="4615.A0A199V5D4"/>
<dbReference type="Gene3D" id="3.40.50.300">
    <property type="entry name" value="P-loop containing nucleotide triphosphate hydrolases"/>
    <property type="match status" value="1"/>
</dbReference>
<dbReference type="InterPro" id="IPR058922">
    <property type="entry name" value="WHD_DRP"/>
</dbReference>
<evidence type="ECO:0000259" key="4">
    <source>
        <dbReference type="Pfam" id="PF25019"/>
    </source>
</evidence>
<dbReference type="InterPro" id="IPR002182">
    <property type="entry name" value="NB-ARC"/>
</dbReference>
<evidence type="ECO:0000313" key="6">
    <source>
        <dbReference type="Proteomes" id="UP000092600"/>
    </source>
</evidence>
<dbReference type="InterPro" id="IPR056789">
    <property type="entry name" value="LRR_R13L1-DRL21"/>
</dbReference>
<dbReference type="Pfam" id="PF23559">
    <property type="entry name" value="WHD_DRP"/>
    <property type="match status" value="1"/>
</dbReference>
<name>A0A199V5D4_ANACO</name>